<protein>
    <submittedName>
        <fullName evidence="2">Uncharacterized protein LOC116199255 isoform X2</fullName>
    </submittedName>
</protein>
<dbReference type="Proteomes" id="UP000515151">
    <property type="component" value="Chromosome 3"/>
</dbReference>
<sequence>MEILTRLLDIAAAQGNVRLKLNQDKTELYFGGMNEERSMELLQLTGFRKGSSPIGYLGLPLTSGEEILDKEEMFLDIESSWS</sequence>
<proteinExistence type="predicted"/>
<dbReference type="AlphaFoldDB" id="A0A6P8CP83"/>
<organism evidence="1 2">
    <name type="scientific">Punica granatum</name>
    <name type="common">Pomegranate</name>
    <dbReference type="NCBI Taxonomy" id="22663"/>
    <lineage>
        <taxon>Eukaryota</taxon>
        <taxon>Viridiplantae</taxon>
        <taxon>Streptophyta</taxon>
        <taxon>Embryophyta</taxon>
        <taxon>Tracheophyta</taxon>
        <taxon>Spermatophyta</taxon>
        <taxon>Magnoliopsida</taxon>
        <taxon>eudicotyledons</taxon>
        <taxon>Gunneridae</taxon>
        <taxon>Pentapetalae</taxon>
        <taxon>rosids</taxon>
        <taxon>malvids</taxon>
        <taxon>Myrtales</taxon>
        <taxon>Lythraceae</taxon>
        <taxon>Punica</taxon>
    </lineage>
</organism>
<dbReference type="RefSeq" id="XP_031385415.1">
    <property type="nucleotide sequence ID" value="XM_031529555.1"/>
</dbReference>
<keyword evidence="1" id="KW-1185">Reference proteome</keyword>
<reference evidence="1" key="1">
    <citation type="journal article" date="2020" name="Plant Biotechnol. J.">
        <title>The pomegranate (Punica granatum L.) draft genome dissects genetic divergence between soft- and hard-seeded cultivars.</title>
        <authorList>
            <person name="Luo X."/>
            <person name="Li H."/>
            <person name="Wu Z."/>
            <person name="Yao W."/>
            <person name="Zhao P."/>
            <person name="Cao D."/>
            <person name="Yu H."/>
            <person name="Li K."/>
            <person name="Poudel K."/>
            <person name="Zhao D."/>
            <person name="Zhang F."/>
            <person name="Xia X."/>
            <person name="Chen L."/>
            <person name="Wang Q."/>
            <person name="Jing D."/>
            <person name="Cao S."/>
        </authorList>
    </citation>
    <scope>NUCLEOTIDE SEQUENCE [LARGE SCALE GENOMIC DNA]</scope>
    <source>
        <strain evidence="1">cv. Tunisia</strain>
    </source>
</reference>
<name>A0A6P8CP83_PUNGR</name>
<dbReference type="GeneID" id="116199255"/>
<evidence type="ECO:0000313" key="2">
    <source>
        <dbReference type="RefSeq" id="XP_031385415.1"/>
    </source>
</evidence>
<gene>
    <name evidence="2" type="primary">LOC116199255</name>
</gene>
<reference evidence="2" key="2">
    <citation type="submission" date="2025-08" db="UniProtKB">
        <authorList>
            <consortium name="RefSeq"/>
        </authorList>
    </citation>
    <scope>IDENTIFICATION</scope>
    <source>
        <tissue evidence="2">Leaf</tissue>
    </source>
</reference>
<accession>A0A6P8CP83</accession>
<evidence type="ECO:0000313" key="1">
    <source>
        <dbReference type="Proteomes" id="UP000515151"/>
    </source>
</evidence>